<accession>S9NXQ8</accession>
<keyword evidence="2" id="KW-1185">Reference proteome</keyword>
<dbReference type="Proteomes" id="UP000011682">
    <property type="component" value="Unassembled WGS sequence"/>
</dbReference>
<reference evidence="1" key="1">
    <citation type="submission" date="2013-05" db="EMBL/GenBank/DDBJ databases">
        <title>Genome assembly of Cystobacter fuscus DSM 2262.</title>
        <authorList>
            <person name="Sharma G."/>
            <person name="Khatri I."/>
            <person name="Kaur C."/>
            <person name="Mayilraj S."/>
            <person name="Subramanian S."/>
        </authorList>
    </citation>
    <scope>NUCLEOTIDE SEQUENCE [LARGE SCALE GENOMIC DNA]</scope>
    <source>
        <strain evidence="1">DSM 2262</strain>
    </source>
</reference>
<sequence length="57" mass="6097">MVAQEGRHADGVDAACCVRGRGGANVGIFTPMPIPEELRILLNTTRSNGEHRRPDGP</sequence>
<organism evidence="1 2">
    <name type="scientific">Cystobacter fuscus (strain ATCC 25194 / DSM 2262 / NBRC 100088 / M29)</name>
    <dbReference type="NCBI Taxonomy" id="1242864"/>
    <lineage>
        <taxon>Bacteria</taxon>
        <taxon>Pseudomonadati</taxon>
        <taxon>Myxococcota</taxon>
        <taxon>Myxococcia</taxon>
        <taxon>Myxococcales</taxon>
        <taxon>Cystobacterineae</taxon>
        <taxon>Archangiaceae</taxon>
        <taxon>Cystobacter</taxon>
    </lineage>
</organism>
<gene>
    <name evidence="1" type="ORF">D187_009242</name>
</gene>
<proteinExistence type="predicted"/>
<dbReference type="EMBL" id="ANAH02000071">
    <property type="protein sequence ID" value="EPX55631.1"/>
    <property type="molecule type" value="Genomic_DNA"/>
</dbReference>
<dbReference type="AlphaFoldDB" id="S9NXQ8"/>
<name>S9NXQ8_CYSF2</name>
<evidence type="ECO:0000313" key="2">
    <source>
        <dbReference type="Proteomes" id="UP000011682"/>
    </source>
</evidence>
<evidence type="ECO:0000313" key="1">
    <source>
        <dbReference type="EMBL" id="EPX55631.1"/>
    </source>
</evidence>
<protein>
    <submittedName>
        <fullName evidence="1">Uncharacterized protein</fullName>
    </submittedName>
</protein>
<comment type="caution">
    <text evidence="1">The sequence shown here is derived from an EMBL/GenBank/DDBJ whole genome shotgun (WGS) entry which is preliminary data.</text>
</comment>